<dbReference type="AlphaFoldDB" id="A0A6J4QU89"/>
<feature type="domain" description="UvrD-like helicase C-terminal" evidence="14">
    <location>
        <begin position="284"/>
        <end position="558"/>
    </location>
</feature>
<dbReference type="GO" id="GO:0016787">
    <property type="term" value="F:hydrolase activity"/>
    <property type="evidence" value="ECO:0007669"/>
    <property type="project" value="UniProtKB-UniRule"/>
</dbReference>
<dbReference type="Gene3D" id="3.40.50.300">
    <property type="entry name" value="P-loop containing nucleotide triphosphate hydrolases"/>
    <property type="match status" value="2"/>
</dbReference>
<dbReference type="GO" id="GO:0003677">
    <property type="term" value="F:DNA binding"/>
    <property type="evidence" value="ECO:0007669"/>
    <property type="project" value="UniProtKB-KW"/>
</dbReference>
<dbReference type="NCBIfam" id="TIGR01073">
    <property type="entry name" value="pcrA"/>
    <property type="match status" value="1"/>
</dbReference>
<accession>A0A6J4QU89</accession>
<dbReference type="PANTHER" id="PTHR11070">
    <property type="entry name" value="UVRD / RECB / PCRA DNA HELICASE FAMILY MEMBER"/>
    <property type="match status" value="1"/>
</dbReference>
<keyword evidence="5 10" id="KW-0067">ATP-binding</keyword>
<dbReference type="InterPro" id="IPR013986">
    <property type="entry name" value="DExx_box_DNA_helicase_dom_sf"/>
</dbReference>
<dbReference type="GO" id="GO:0005829">
    <property type="term" value="C:cytosol"/>
    <property type="evidence" value="ECO:0007669"/>
    <property type="project" value="TreeGrafter"/>
</dbReference>
<evidence type="ECO:0000256" key="2">
    <source>
        <dbReference type="ARBA" id="ARBA00022741"/>
    </source>
</evidence>
<evidence type="ECO:0000256" key="3">
    <source>
        <dbReference type="ARBA" id="ARBA00022801"/>
    </source>
</evidence>
<proteinExistence type="inferred from homology"/>
<evidence type="ECO:0000256" key="10">
    <source>
        <dbReference type="PROSITE-ProRule" id="PRU00560"/>
    </source>
</evidence>
<dbReference type="GO" id="GO:0033202">
    <property type="term" value="C:DNA helicase complex"/>
    <property type="evidence" value="ECO:0007669"/>
    <property type="project" value="TreeGrafter"/>
</dbReference>
<feature type="domain" description="UvrD-like helicase ATP-binding" evidence="13">
    <location>
        <begin position="4"/>
        <end position="283"/>
    </location>
</feature>
<keyword evidence="6 11" id="KW-0238">DNA-binding</keyword>
<dbReference type="Pfam" id="PF13361">
    <property type="entry name" value="UvrD_C"/>
    <property type="match status" value="1"/>
</dbReference>
<name>A0A6J4QU89_9ACTN</name>
<evidence type="ECO:0000256" key="4">
    <source>
        <dbReference type="ARBA" id="ARBA00022806"/>
    </source>
</evidence>
<dbReference type="GO" id="GO:0006260">
    <property type="term" value="P:DNA replication"/>
    <property type="evidence" value="ECO:0007669"/>
    <property type="project" value="InterPro"/>
</dbReference>
<dbReference type="InterPro" id="IPR014017">
    <property type="entry name" value="DNA_helicase_UvrD-like_C"/>
</dbReference>
<dbReference type="Pfam" id="PF00580">
    <property type="entry name" value="UvrD-helicase"/>
    <property type="match status" value="1"/>
</dbReference>
<dbReference type="EMBL" id="CADCVD010000123">
    <property type="protein sequence ID" value="CAA9452180.1"/>
    <property type="molecule type" value="Genomic_DNA"/>
</dbReference>
<dbReference type="CDD" id="cd17932">
    <property type="entry name" value="DEXQc_UvrD"/>
    <property type="match status" value="1"/>
</dbReference>
<keyword evidence="4 10" id="KW-0347">Helicase</keyword>
<feature type="binding site" evidence="10">
    <location>
        <begin position="25"/>
        <end position="32"/>
    </location>
    <ligand>
        <name>ATP</name>
        <dbReference type="ChEBI" id="CHEBI:30616"/>
    </ligand>
</feature>
<evidence type="ECO:0000256" key="5">
    <source>
        <dbReference type="ARBA" id="ARBA00022840"/>
    </source>
</evidence>
<keyword evidence="7" id="KW-0413">Isomerase</keyword>
<keyword evidence="2 10" id="KW-0547">Nucleotide-binding</keyword>
<dbReference type="PROSITE" id="PS51198">
    <property type="entry name" value="UVRD_HELICASE_ATP_BIND"/>
    <property type="match status" value="1"/>
</dbReference>
<sequence length="714" mass="80296">MLLDQLNSTQFDAVTHTEGPLLILAGAGSGKTRVLTHRIAYLLEQGLAEPDEILAITFTNKAAREMKDRVALLVGPDSRKMWVSTFHAFCARVLRVHAEKLGYRREFTIYDSADQVRLIKRCIIELGKDPKRFNPRSFHAQISTAKNLLLDANDYLRQTEGFMAENVAEVYELYQKRLYENNAMDFDDLIMQTVALLEVFAEVRERYQRRFKYIHVDEYQDTNHAQYRLVNTLAAAHRNLCVVGDDDQSVYSWRGADIQNILDFEQDYPEAKVVKLEQNYRSTQTILSAANAVVANNASRKAKELWTAGNEGERIRLFTAADDYAEARFVVSEIRRIADTGASLRDVAVFYRTNAQSRTLEDVLVREGVPYQIVGGVRFYERAEIKDAMAYLSAISNPNDSVSLERIINVPKRGLGATSVARLSEHAQRNGISLYDALTEADEAGLTGKARKACADLRKLFEGWRIAAREVRPSEMLEAVLDESGYRKELEAEATVEAESRLENLQELVNAAVEYERMAAPMEATLDGFLQEQALFSEADKLTGEGRVTLMTLHNAKGLEYDHVFIVGMEEGTFPHARSLDEQNLEEERRLCYVGITRARKTLTLTYARVRSTYGEREYQMPSRFLSEIPERFKAGTVPGASAARGGGWGAALPRRERSPERATATVGFSAGEKVRHAKFGVGQVVEARDGKVVVRFGGQEKIFVPELAPLSKA</sequence>
<dbReference type="InterPro" id="IPR027417">
    <property type="entry name" value="P-loop_NTPase"/>
</dbReference>
<dbReference type="GO" id="GO:0043138">
    <property type="term" value="F:3'-5' DNA helicase activity"/>
    <property type="evidence" value="ECO:0007669"/>
    <property type="project" value="UniProtKB-EC"/>
</dbReference>
<evidence type="ECO:0000256" key="6">
    <source>
        <dbReference type="ARBA" id="ARBA00023125"/>
    </source>
</evidence>
<comment type="similarity">
    <text evidence="1 11">Belongs to the helicase family. UvrD subfamily.</text>
</comment>
<evidence type="ECO:0000256" key="12">
    <source>
        <dbReference type="SAM" id="MobiDB-lite"/>
    </source>
</evidence>
<dbReference type="GO" id="GO:0000725">
    <property type="term" value="P:recombinational repair"/>
    <property type="evidence" value="ECO:0007669"/>
    <property type="project" value="TreeGrafter"/>
</dbReference>
<feature type="region of interest" description="Disordered" evidence="12">
    <location>
        <begin position="640"/>
        <end position="663"/>
    </location>
</feature>
<evidence type="ECO:0000256" key="8">
    <source>
        <dbReference type="ARBA" id="ARBA00034617"/>
    </source>
</evidence>
<dbReference type="Gene3D" id="1.10.10.160">
    <property type="match status" value="1"/>
</dbReference>
<evidence type="ECO:0000256" key="11">
    <source>
        <dbReference type="RuleBase" id="RU364053"/>
    </source>
</evidence>
<evidence type="ECO:0000313" key="15">
    <source>
        <dbReference type="EMBL" id="CAA9452180.1"/>
    </source>
</evidence>
<reference evidence="15" key="1">
    <citation type="submission" date="2020-02" db="EMBL/GenBank/DDBJ databases">
        <authorList>
            <person name="Meier V. D."/>
        </authorList>
    </citation>
    <scope>NUCLEOTIDE SEQUENCE</scope>
    <source>
        <strain evidence="15">AVDCRST_MAG37</strain>
    </source>
</reference>
<dbReference type="PANTHER" id="PTHR11070:SF2">
    <property type="entry name" value="ATP-DEPENDENT DNA HELICASE SRS2"/>
    <property type="match status" value="1"/>
</dbReference>
<dbReference type="InterPro" id="IPR005751">
    <property type="entry name" value="ATP-dep_DNA_helicase_PcrA"/>
</dbReference>
<dbReference type="InterPro" id="IPR000212">
    <property type="entry name" value="DNA_helicase_UvrD/REP"/>
</dbReference>
<comment type="catalytic activity">
    <reaction evidence="8">
        <text>Couples ATP hydrolysis with the unwinding of duplex DNA by translocating in the 3'-5' direction.</text>
        <dbReference type="EC" id="5.6.2.4"/>
    </reaction>
</comment>
<evidence type="ECO:0000256" key="7">
    <source>
        <dbReference type="ARBA" id="ARBA00023235"/>
    </source>
</evidence>
<dbReference type="GO" id="GO:0009314">
    <property type="term" value="P:response to radiation"/>
    <property type="evidence" value="ECO:0007669"/>
    <property type="project" value="UniProtKB-ARBA"/>
</dbReference>
<evidence type="ECO:0000256" key="1">
    <source>
        <dbReference type="ARBA" id="ARBA00009922"/>
    </source>
</evidence>
<evidence type="ECO:0000256" key="9">
    <source>
        <dbReference type="ARBA" id="ARBA00048988"/>
    </source>
</evidence>
<dbReference type="SUPFAM" id="SSF52540">
    <property type="entry name" value="P-loop containing nucleoside triphosphate hydrolases"/>
    <property type="match status" value="1"/>
</dbReference>
<evidence type="ECO:0000259" key="13">
    <source>
        <dbReference type="PROSITE" id="PS51198"/>
    </source>
</evidence>
<dbReference type="CDD" id="cd18807">
    <property type="entry name" value="SF1_C_UvrD"/>
    <property type="match status" value="1"/>
</dbReference>
<gene>
    <name evidence="15" type="ORF">AVDCRST_MAG37-2469</name>
</gene>
<keyword evidence="3 10" id="KW-0378">Hydrolase</keyword>
<dbReference type="FunFam" id="1.10.10.160:FF:000001">
    <property type="entry name" value="ATP-dependent DNA helicase"/>
    <property type="match status" value="1"/>
</dbReference>
<comment type="catalytic activity">
    <reaction evidence="9 11">
        <text>ATP + H2O = ADP + phosphate + H(+)</text>
        <dbReference type="Rhea" id="RHEA:13065"/>
        <dbReference type="ChEBI" id="CHEBI:15377"/>
        <dbReference type="ChEBI" id="CHEBI:15378"/>
        <dbReference type="ChEBI" id="CHEBI:30616"/>
        <dbReference type="ChEBI" id="CHEBI:43474"/>
        <dbReference type="ChEBI" id="CHEBI:456216"/>
        <dbReference type="EC" id="5.6.2.4"/>
    </reaction>
</comment>
<dbReference type="Gene3D" id="1.10.486.10">
    <property type="entry name" value="PCRA, domain 4"/>
    <property type="match status" value="1"/>
</dbReference>
<organism evidence="15">
    <name type="scientific">uncultured Rubrobacteraceae bacterium</name>
    <dbReference type="NCBI Taxonomy" id="349277"/>
    <lineage>
        <taxon>Bacteria</taxon>
        <taxon>Bacillati</taxon>
        <taxon>Actinomycetota</taxon>
        <taxon>Rubrobacteria</taxon>
        <taxon>Rubrobacterales</taxon>
        <taxon>Rubrobacteraceae</taxon>
        <taxon>environmental samples</taxon>
    </lineage>
</organism>
<dbReference type="InterPro" id="IPR014016">
    <property type="entry name" value="UvrD-like_ATP-bd"/>
</dbReference>
<dbReference type="GO" id="GO:0005524">
    <property type="term" value="F:ATP binding"/>
    <property type="evidence" value="ECO:0007669"/>
    <property type="project" value="UniProtKB-UniRule"/>
</dbReference>
<protein>
    <recommendedName>
        <fullName evidence="11">ATP-dependent DNA helicase</fullName>
        <ecNumber evidence="11">5.6.2.4</ecNumber>
    </recommendedName>
</protein>
<dbReference type="EC" id="5.6.2.4" evidence="11"/>
<dbReference type="FunFam" id="1.10.486.10:FF:000003">
    <property type="entry name" value="ATP-dependent DNA helicase"/>
    <property type="match status" value="1"/>
</dbReference>
<evidence type="ECO:0000259" key="14">
    <source>
        <dbReference type="PROSITE" id="PS51217"/>
    </source>
</evidence>
<dbReference type="PROSITE" id="PS51217">
    <property type="entry name" value="UVRD_HELICASE_CTER"/>
    <property type="match status" value="1"/>
</dbReference>